<feature type="compositionally biased region" description="Polar residues" evidence="1">
    <location>
        <begin position="381"/>
        <end position="393"/>
    </location>
</feature>
<dbReference type="Proteomes" id="UP000184147">
    <property type="component" value="Unassembled WGS sequence"/>
</dbReference>
<feature type="compositionally biased region" description="Low complexity" evidence="1">
    <location>
        <begin position="296"/>
        <end position="307"/>
    </location>
</feature>
<organism evidence="3 4">
    <name type="scientific">Flavobacterium fontis</name>
    <dbReference type="NCBI Taxonomy" id="1124188"/>
    <lineage>
        <taxon>Bacteria</taxon>
        <taxon>Pseudomonadati</taxon>
        <taxon>Bacteroidota</taxon>
        <taxon>Flavobacteriia</taxon>
        <taxon>Flavobacteriales</taxon>
        <taxon>Flavobacteriaceae</taxon>
        <taxon>Flavobacterium</taxon>
    </lineage>
</organism>
<dbReference type="OrthoDB" id="939585at2"/>
<dbReference type="RefSeq" id="WP_073364621.1">
    <property type="nucleotide sequence ID" value="NZ_FQVQ01000015.1"/>
</dbReference>
<gene>
    <name evidence="3" type="ORF">SAMN05444377_11529</name>
</gene>
<feature type="compositionally biased region" description="Low complexity" evidence="1">
    <location>
        <begin position="367"/>
        <end position="377"/>
    </location>
</feature>
<feature type="signal peptide" evidence="2">
    <location>
        <begin position="1"/>
        <end position="20"/>
    </location>
</feature>
<proteinExistence type="predicted"/>
<accession>A0A1M5DHX6</accession>
<feature type="compositionally biased region" description="Low complexity" evidence="1">
    <location>
        <begin position="424"/>
        <end position="433"/>
    </location>
</feature>
<feature type="region of interest" description="Disordered" evidence="1">
    <location>
        <begin position="252"/>
        <end position="470"/>
    </location>
</feature>
<reference evidence="3 4" key="1">
    <citation type="submission" date="2016-11" db="EMBL/GenBank/DDBJ databases">
        <authorList>
            <person name="Jaros S."/>
            <person name="Januszkiewicz K."/>
            <person name="Wedrychowicz H."/>
        </authorList>
    </citation>
    <scope>NUCLEOTIDE SEQUENCE [LARGE SCALE GENOMIC DNA]</scope>
    <source>
        <strain evidence="3 4">DSM 25660</strain>
    </source>
</reference>
<protein>
    <recommendedName>
        <fullName evidence="5">DUF3300 domain-containing protein</fullName>
    </recommendedName>
</protein>
<evidence type="ECO:0000256" key="1">
    <source>
        <dbReference type="SAM" id="MobiDB-lite"/>
    </source>
</evidence>
<dbReference type="AlphaFoldDB" id="A0A1M5DHX6"/>
<evidence type="ECO:0000313" key="3">
    <source>
        <dbReference type="EMBL" id="SHF66580.1"/>
    </source>
</evidence>
<feature type="compositionally biased region" description="Polar residues" evidence="1">
    <location>
        <begin position="265"/>
        <end position="287"/>
    </location>
</feature>
<feature type="compositionally biased region" description="Low complexity" evidence="1">
    <location>
        <begin position="394"/>
        <end position="405"/>
    </location>
</feature>
<feature type="compositionally biased region" description="Low complexity" evidence="1">
    <location>
        <begin position="442"/>
        <end position="470"/>
    </location>
</feature>
<keyword evidence="4" id="KW-1185">Reference proteome</keyword>
<feature type="compositionally biased region" description="Polar residues" evidence="1">
    <location>
        <begin position="338"/>
        <end position="358"/>
    </location>
</feature>
<evidence type="ECO:0008006" key="5">
    <source>
        <dbReference type="Google" id="ProtNLM"/>
    </source>
</evidence>
<dbReference type="PRINTS" id="PR01217">
    <property type="entry name" value="PRICHEXTENSN"/>
</dbReference>
<evidence type="ECO:0000313" key="4">
    <source>
        <dbReference type="Proteomes" id="UP000184147"/>
    </source>
</evidence>
<feature type="chain" id="PRO_5012906203" description="DUF3300 domain-containing protein" evidence="2">
    <location>
        <begin position="21"/>
        <end position="470"/>
    </location>
</feature>
<name>A0A1M5DHX6_9FLAO</name>
<keyword evidence="2" id="KW-0732">Signal</keyword>
<sequence>MKTKLLYSMLLGLSLTWSGAQNRTTVSATDSEISDNLDLRAVASIFGEARDLEDFERRLNNPETPISNLDLNLDNQVDYLRVVESIEGNQHIIVVQAVLGRDQYQDVATVEVEKDTRNRRVQVQVVGDSFLYGTNYIYEPVYVGTPVIYNYFWQPYYQPYCSSWYWGFYPSYYYAWHPFPIFRYRHHIGLCINFGFQYNYVNFRRCHWGYSHYFGRRGNFIERHHPQRGFAYRNQGIANRYELDRTRTVRNVAYPDTRSPLAGTRDNQTATRPETGSVRGNWTSATETRPVRQDYTNGTTTNPRPTRANYSEAPSPRPVRENYSNTSVTPRPIRENYTLASTTATPRPTRSDYSTTATPRPVRQDYTPSTTTVSPRPVRQEYSTPRPTRQDYTPSPSASSVSPRPTRQDYSAPTPRPSRQDYTPSASSVSPRPVRQDYSAPRPSRQDYSSSGSSRSMRSETSTSSRLSRN</sequence>
<evidence type="ECO:0000256" key="2">
    <source>
        <dbReference type="SAM" id="SignalP"/>
    </source>
</evidence>
<dbReference type="EMBL" id="FQVQ01000015">
    <property type="protein sequence ID" value="SHF66580.1"/>
    <property type="molecule type" value="Genomic_DNA"/>
</dbReference>
<dbReference type="STRING" id="1124188.SAMN05444377_11529"/>